<dbReference type="RefSeq" id="WP_192731383.1">
    <property type="nucleotide sequence ID" value="NZ_BAAAVL010000002.1"/>
</dbReference>
<dbReference type="PRINTS" id="PR00080">
    <property type="entry name" value="SDRFAMILY"/>
</dbReference>
<dbReference type="CDD" id="cd05233">
    <property type="entry name" value="SDR_c"/>
    <property type="match status" value="1"/>
</dbReference>
<comment type="similarity">
    <text evidence="1">Belongs to the short-chain dehydrogenases/reductases (SDR) family.</text>
</comment>
<organism evidence="4 5">
    <name type="scientific">Rhizobium viscosum</name>
    <name type="common">Arthrobacter viscosus</name>
    <dbReference type="NCBI Taxonomy" id="1673"/>
    <lineage>
        <taxon>Bacteria</taxon>
        <taxon>Pseudomonadati</taxon>
        <taxon>Pseudomonadota</taxon>
        <taxon>Alphaproteobacteria</taxon>
        <taxon>Hyphomicrobiales</taxon>
        <taxon>Rhizobiaceae</taxon>
        <taxon>Rhizobium/Agrobacterium group</taxon>
        <taxon>Rhizobium</taxon>
    </lineage>
</organism>
<dbReference type="Proteomes" id="UP000620262">
    <property type="component" value="Unassembled WGS sequence"/>
</dbReference>
<evidence type="ECO:0000313" key="4">
    <source>
        <dbReference type="EMBL" id="MBE1507673.1"/>
    </source>
</evidence>
<dbReference type="PANTHER" id="PTHR43618:SF13">
    <property type="entry name" value="CHAIN DEHYDROGENASE, PUTATIVE (AFU_ORTHOLOGUE AFUA_1G17650)-RELATED"/>
    <property type="match status" value="1"/>
</dbReference>
<evidence type="ECO:0000256" key="3">
    <source>
        <dbReference type="ARBA" id="ARBA00023002"/>
    </source>
</evidence>
<evidence type="ECO:0000256" key="1">
    <source>
        <dbReference type="ARBA" id="ARBA00006484"/>
    </source>
</evidence>
<dbReference type="Gene3D" id="3.40.50.720">
    <property type="entry name" value="NAD(P)-binding Rossmann-like Domain"/>
    <property type="match status" value="1"/>
</dbReference>
<keyword evidence="2" id="KW-0521">NADP</keyword>
<name>A0ABR9IWS4_RHIVS</name>
<proteinExistence type="inferred from homology"/>
<evidence type="ECO:0000313" key="5">
    <source>
        <dbReference type="Proteomes" id="UP000620262"/>
    </source>
</evidence>
<gene>
    <name evidence="4" type="ORF">H4W29_004918</name>
</gene>
<accession>A0ABR9IWS4</accession>
<keyword evidence="3" id="KW-0560">Oxidoreductase</keyword>
<keyword evidence="5" id="KW-1185">Reference proteome</keyword>
<evidence type="ECO:0000256" key="2">
    <source>
        <dbReference type="ARBA" id="ARBA00022857"/>
    </source>
</evidence>
<dbReference type="InterPro" id="IPR002347">
    <property type="entry name" value="SDR_fam"/>
</dbReference>
<dbReference type="Pfam" id="PF13561">
    <property type="entry name" value="adh_short_C2"/>
    <property type="match status" value="1"/>
</dbReference>
<dbReference type="InterPro" id="IPR036291">
    <property type="entry name" value="NAD(P)-bd_dom_sf"/>
</dbReference>
<dbReference type="SUPFAM" id="SSF51735">
    <property type="entry name" value="NAD(P)-binding Rossmann-fold domains"/>
    <property type="match status" value="1"/>
</dbReference>
<dbReference type="EMBL" id="JADBEC010000002">
    <property type="protein sequence ID" value="MBE1507673.1"/>
    <property type="molecule type" value="Genomic_DNA"/>
</dbReference>
<protein>
    <submittedName>
        <fullName evidence="4">NAD(P)-dependent dehydrogenase (Short-subunit alcohol dehydrogenase family)</fullName>
    </submittedName>
</protein>
<comment type="caution">
    <text evidence="4">The sequence shown here is derived from an EMBL/GenBank/DDBJ whole genome shotgun (WGS) entry which is preliminary data.</text>
</comment>
<reference evidence="4 5" key="1">
    <citation type="submission" date="2020-10" db="EMBL/GenBank/DDBJ databases">
        <title>Sequencing the genomes of 1000 actinobacteria strains.</title>
        <authorList>
            <person name="Klenk H.-P."/>
        </authorList>
    </citation>
    <scope>NUCLEOTIDE SEQUENCE [LARGE SCALE GENOMIC DNA]</scope>
    <source>
        <strain evidence="4 5">DSM 7307</strain>
    </source>
</reference>
<dbReference type="PRINTS" id="PR00081">
    <property type="entry name" value="GDHRDH"/>
</dbReference>
<dbReference type="PANTHER" id="PTHR43618">
    <property type="entry name" value="7-ALPHA-HYDROXYSTEROID DEHYDROGENASE"/>
    <property type="match status" value="1"/>
</dbReference>
<sequence length="288" mass="30726">MSLQEMFNVSDKSAIVTGGASGLGRAYAEVLADGGARVCIFDMNQNELDRTVEELSRSNGNVWGMRVDVTDRPAMSVAFDQVAKRHGRIDVVFANAGIDAGPGFLTPDGDRNPDGEIDNLDDHHWDEVITTNLTSVYNTIKLAARHMKRTGGGRIIATSSVAALYNDGIVGTPYMPAKAGVAHLVRQAAMELGRHRILVNAIAPGPFITNIAGGRMRFEEDRKAFSMWSALGRVAETSEIKGLALYLASPASSYVTGAHIVIDGGLVLRPAEDAIQFTPRAAGGSPTM</sequence>
<dbReference type="InterPro" id="IPR052178">
    <property type="entry name" value="Sec_Metab_Biosynth_SDR"/>
</dbReference>